<dbReference type="InterPro" id="IPR011042">
    <property type="entry name" value="6-blade_b-propeller_TolB-like"/>
</dbReference>
<evidence type="ECO:0000313" key="2">
    <source>
        <dbReference type="EMBL" id="MFC3194544.1"/>
    </source>
</evidence>
<protein>
    <submittedName>
        <fullName evidence="2">M12 family metallo-peptidase</fullName>
    </submittedName>
</protein>
<dbReference type="PANTHER" id="PTHR10199">
    <property type="entry name" value="THROMBOSPONDIN"/>
    <property type="match status" value="1"/>
</dbReference>
<feature type="signal peptide" evidence="1">
    <location>
        <begin position="1"/>
        <end position="24"/>
    </location>
</feature>
<dbReference type="Gene3D" id="3.40.390.10">
    <property type="entry name" value="Collagenase (Catalytic Domain)"/>
    <property type="match status" value="1"/>
</dbReference>
<dbReference type="Proteomes" id="UP001595533">
    <property type="component" value="Unassembled WGS sequence"/>
</dbReference>
<dbReference type="InterPro" id="IPR024079">
    <property type="entry name" value="MetalloPept_cat_dom_sf"/>
</dbReference>
<dbReference type="EMBL" id="JBHRTS010000004">
    <property type="protein sequence ID" value="MFC3194544.1"/>
    <property type="molecule type" value="Genomic_DNA"/>
</dbReference>
<comment type="caution">
    <text evidence="2">The sequence shown here is derived from an EMBL/GenBank/DDBJ whole genome shotgun (WGS) entry which is preliminary data.</text>
</comment>
<evidence type="ECO:0000313" key="3">
    <source>
        <dbReference type="Proteomes" id="UP001595533"/>
    </source>
</evidence>
<evidence type="ECO:0000256" key="1">
    <source>
        <dbReference type="SAM" id="SignalP"/>
    </source>
</evidence>
<keyword evidence="1" id="KW-0732">Signal</keyword>
<gene>
    <name evidence="2" type="ORF">ACFODZ_09875</name>
</gene>
<dbReference type="InterPro" id="IPR028974">
    <property type="entry name" value="TSP_type-3_rpt"/>
</dbReference>
<sequence>MQATNLTFILSLFLLTVLSPMASAKVVYPEAYAGLNPQAYHPITLVANKTGGLSYQWQNTLIEVPEAQLNKSATSANQSFIQNIKGGVIKATAGTNSLFGDMHVDNTHYILTTNQSGIWAVELPDHGVQYNDCGLDHQAEHTNLTAAAESTNSKAAGTIIDVLMLYDQAIADRYPGALLQARVDQYFFISNQAYANSGLDLAVRQVGLEQVGYDLDDANINLLNLLQSALSLGVGSHGLQNVPQLYADSGADLVIFLRTHNIETRGNCGIAFFPVSTAQSNFDPSYGVNIMADGMSSWSVCTDQLMVHEIGHNLGAGHHNESQQNRYIPDAAGFAKLGQFGTVMGSFGTGQPDRFLELDYFSNPAVQCGGGPCGIEGQFNNVNVINQLKGPVSAYQAAVSPAPLPPDFTTALIDQDGDGVLDRDDEFPFDANESIDSDGDGVGDISDVFPALASEQIDTDSDGIGNNSDFDDDGDGILDVDDAFPLNPNEVSDSDQDGYGDISDAFVFEASEHLDSDNDNIGNNDDIDDDNDGVADLDLVGQDILVISVGNNRILRFDAQTGLSKGLEVLPEDGLFTFQSDLTYDDFTNQLFFTSASSVQLMDLQDPYGSPSVLIPPYANTGAQLGTGFPTALHVSNDRNLITAKLRGTSLDAYSYSNIDKPSQFFYAGLNGVNSENIIAIKQHQEHIYLLGLETEIYRGQVNGGTFASLGVADKTWLVDPYDFVITDDDRLLHTDQGRNKVVITDLSDVSFGGIFADLVPLGYSNPTGIDLTNDGRVLVTATDQNAILSFDLDTGEFLGTLVAGFGLNQPHKLLVVPQLKDRFHKDADKVLRPNAGNWYNPATAGRGFNIGIFNNRLQVLWFTFDEDGLPVWYTSAGLLDGHNYSAELLRSELINGTPEFEIVGQLEIEFINERQATVDWQIGAFSDSEPLEWFQFSLEPELEYLTGMWSRPDTPGWGLAVTTNGDKTVSIPFVFDDNGQPRWAISDVATGKQPFVFNMGTSFSDSLCPSCTGNTPPEITLSGTMGLDLSDQAYWDSDITWPDPIPGSWLLDQTELVRISSAATRPR</sequence>
<organism evidence="2 3">
    <name type="scientific">Marinicella sediminis</name>
    <dbReference type="NCBI Taxonomy" id="1792834"/>
    <lineage>
        <taxon>Bacteria</taxon>
        <taxon>Pseudomonadati</taxon>
        <taxon>Pseudomonadota</taxon>
        <taxon>Gammaproteobacteria</taxon>
        <taxon>Lysobacterales</taxon>
        <taxon>Marinicellaceae</taxon>
        <taxon>Marinicella</taxon>
    </lineage>
</organism>
<dbReference type="Gene3D" id="4.10.1080.10">
    <property type="entry name" value="TSP type-3 repeat"/>
    <property type="match status" value="1"/>
</dbReference>
<dbReference type="SUPFAM" id="SSF55486">
    <property type="entry name" value="Metalloproteases ('zincins'), catalytic domain"/>
    <property type="match status" value="1"/>
</dbReference>
<dbReference type="Pfam" id="PF13688">
    <property type="entry name" value="Reprolysin_5"/>
    <property type="match status" value="1"/>
</dbReference>
<dbReference type="Gene3D" id="2.120.10.30">
    <property type="entry name" value="TolB, C-terminal domain"/>
    <property type="match status" value="1"/>
</dbReference>
<keyword evidence="3" id="KW-1185">Reference proteome</keyword>
<accession>A0ABV7J9C9</accession>
<name>A0ABV7J9C9_9GAMM</name>
<feature type="chain" id="PRO_5047499543" evidence="1">
    <location>
        <begin position="25"/>
        <end position="1068"/>
    </location>
</feature>
<reference evidence="3" key="1">
    <citation type="journal article" date="2019" name="Int. J. Syst. Evol. Microbiol.">
        <title>The Global Catalogue of Microorganisms (GCM) 10K type strain sequencing project: providing services to taxonomists for standard genome sequencing and annotation.</title>
        <authorList>
            <consortium name="The Broad Institute Genomics Platform"/>
            <consortium name="The Broad Institute Genome Sequencing Center for Infectious Disease"/>
            <person name="Wu L."/>
            <person name="Ma J."/>
        </authorList>
    </citation>
    <scope>NUCLEOTIDE SEQUENCE [LARGE SCALE GENOMIC DNA]</scope>
    <source>
        <strain evidence="3">KCTC 42953</strain>
    </source>
</reference>
<proteinExistence type="predicted"/>
<dbReference type="SUPFAM" id="SSF63825">
    <property type="entry name" value="YWTD domain"/>
    <property type="match status" value="1"/>
</dbReference>
<dbReference type="PANTHER" id="PTHR10199:SF100">
    <property type="entry name" value="THROMBOSPONDIN, ISOFORM A"/>
    <property type="match status" value="1"/>
</dbReference>
<dbReference type="RefSeq" id="WP_077411249.1">
    <property type="nucleotide sequence ID" value="NZ_JBHRTS010000004.1"/>
</dbReference>
<dbReference type="SUPFAM" id="SSF103647">
    <property type="entry name" value="TSP type-3 repeat"/>
    <property type="match status" value="1"/>
</dbReference>